<keyword evidence="8 10" id="KW-0472">Membrane</keyword>
<dbReference type="NCBIfam" id="TIGR03520">
    <property type="entry name" value="GldE"/>
    <property type="match status" value="1"/>
</dbReference>
<comment type="subcellular location">
    <subcellularLocation>
        <location evidence="1">Cell membrane</location>
        <topology evidence="1">Multi-pass membrane protein</topology>
    </subcellularLocation>
</comment>
<dbReference type="PANTHER" id="PTHR22777:SF32">
    <property type="entry name" value="UPF0053 INNER MEMBRANE PROTEIN YFJD"/>
    <property type="match status" value="1"/>
</dbReference>
<evidence type="ECO:0000256" key="3">
    <source>
        <dbReference type="ARBA" id="ARBA00022475"/>
    </source>
</evidence>
<sequence>MVFSPKFIHLETVLSYPFLFFKTAYLGNIVDPQSTTILVILLLILMVLSFVAAGAEVAFFSLTSKDINLLKTKPQASYKRVVNLLEDPKLLLATLTIANSFSNIGIIIIGNILLDGSTQLAKFDLQWVEFILKVIIVAFILILLCEILPKIFARQNNVRFAKDFGGVIEALFYIFKRIGSWLVNNTDVIEKRFSDKTGHSNRIDEMYDDDGTTTDDENATKEKDILKGIAKFSNITVKQIMKTRLDVSGIDKKTSFEQLVKQIEELHYSRLPVFNDDLDEVVGIIQTKDVLPFLESAPDFDWLPLMRQPYFVHENKLIEDLLKEFQAKRIHFAIVVDEFGGTSGIVTLEDIMEEIIGDIRDEFDEEETGFKKVDDNNYIFEGRTSINDTCKIMELPIETFDTVKGESDTLAGLVLEIAGEIPEVNQIISLGDFDFTVLEIQKNRLEKIKVTIKPHQE</sequence>
<gene>
    <name evidence="12" type="primary">gldE</name>
    <name evidence="12" type="ORF">GD597_16550</name>
</gene>
<dbReference type="InterPro" id="IPR044751">
    <property type="entry name" value="Ion_transp-like_CBS"/>
</dbReference>
<dbReference type="InterPro" id="IPR019862">
    <property type="entry name" value="Motility-assoc_prot_GldE"/>
</dbReference>
<evidence type="ECO:0000256" key="5">
    <source>
        <dbReference type="ARBA" id="ARBA00022737"/>
    </source>
</evidence>
<dbReference type="AlphaFoldDB" id="A0A8J8FGA1"/>
<dbReference type="FunFam" id="3.10.580.10:FF:000002">
    <property type="entry name" value="Magnesium/cobalt efflux protein CorC"/>
    <property type="match status" value="1"/>
</dbReference>
<dbReference type="SMART" id="SM00116">
    <property type="entry name" value="CBS"/>
    <property type="match status" value="2"/>
</dbReference>
<dbReference type="Pfam" id="PF03471">
    <property type="entry name" value="CorC_HlyC"/>
    <property type="match status" value="1"/>
</dbReference>
<dbReference type="Pfam" id="PF00571">
    <property type="entry name" value="CBS"/>
    <property type="match status" value="2"/>
</dbReference>
<feature type="transmembrane region" description="Helical" evidence="10">
    <location>
        <begin position="7"/>
        <end position="25"/>
    </location>
</feature>
<dbReference type="Gene3D" id="3.30.465.10">
    <property type="match status" value="1"/>
</dbReference>
<keyword evidence="7 9" id="KW-0129">CBS domain</keyword>
<evidence type="ECO:0000259" key="11">
    <source>
        <dbReference type="PROSITE" id="PS51371"/>
    </source>
</evidence>
<dbReference type="InterPro" id="IPR046342">
    <property type="entry name" value="CBS_dom_sf"/>
</dbReference>
<dbReference type="Pfam" id="PF01595">
    <property type="entry name" value="CNNM"/>
    <property type="match status" value="1"/>
</dbReference>
<keyword evidence="4 10" id="KW-0812">Transmembrane</keyword>
<keyword evidence="13" id="KW-1185">Reference proteome</keyword>
<dbReference type="InterPro" id="IPR036318">
    <property type="entry name" value="FAD-bd_PCMH-like_sf"/>
</dbReference>
<dbReference type="GO" id="GO:0050660">
    <property type="term" value="F:flavin adenine dinucleotide binding"/>
    <property type="evidence" value="ECO:0007669"/>
    <property type="project" value="InterPro"/>
</dbReference>
<dbReference type="PROSITE" id="PS51371">
    <property type="entry name" value="CBS"/>
    <property type="match status" value="2"/>
</dbReference>
<dbReference type="CDD" id="cd04590">
    <property type="entry name" value="CBS_pair_CorC_HlyC_assoc"/>
    <property type="match status" value="1"/>
</dbReference>
<protein>
    <submittedName>
        <fullName evidence="12">Gliding motility-associated protein GldE</fullName>
    </submittedName>
</protein>
<dbReference type="SUPFAM" id="SSF56176">
    <property type="entry name" value="FAD-binding/transporter-associated domain-like"/>
    <property type="match status" value="1"/>
</dbReference>
<evidence type="ECO:0000256" key="8">
    <source>
        <dbReference type="ARBA" id="ARBA00023136"/>
    </source>
</evidence>
<feature type="transmembrane region" description="Helical" evidence="10">
    <location>
        <begin position="90"/>
        <end position="110"/>
    </location>
</feature>
<feature type="domain" description="CBS" evidence="11">
    <location>
        <begin position="305"/>
        <end position="362"/>
    </location>
</feature>
<dbReference type="EMBL" id="WHPF01000012">
    <property type="protein sequence ID" value="NNV57085.1"/>
    <property type="molecule type" value="Genomic_DNA"/>
</dbReference>
<evidence type="ECO:0000256" key="1">
    <source>
        <dbReference type="ARBA" id="ARBA00004651"/>
    </source>
</evidence>
<comment type="similarity">
    <text evidence="2">Belongs to the UPF0053 family.</text>
</comment>
<dbReference type="InterPro" id="IPR005170">
    <property type="entry name" value="Transptr-assoc_dom"/>
</dbReference>
<keyword evidence="3" id="KW-1003">Cell membrane</keyword>
<dbReference type="SMART" id="SM01091">
    <property type="entry name" value="CorC_HlyC"/>
    <property type="match status" value="1"/>
</dbReference>
<comment type="caution">
    <text evidence="12">The sequence shown here is derived from an EMBL/GenBank/DDBJ whole genome shotgun (WGS) entry which is preliminary data.</text>
</comment>
<organism evidence="12 13">
    <name type="scientific">Limnovirga soli</name>
    <dbReference type="NCBI Taxonomy" id="2656915"/>
    <lineage>
        <taxon>Bacteria</taxon>
        <taxon>Pseudomonadati</taxon>
        <taxon>Bacteroidota</taxon>
        <taxon>Chitinophagia</taxon>
        <taxon>Chitinophagales</taxon>
        <taxon>Chitinophagaceae</taxon>
        <taxon>Limnovirga</taxon>
    </lineage>
</organism>
<accession>A0A8J8FGA1</accession>
<dbReference type="GO" id="GO:0005886">
    <property type="term" value="C:plasma membrane"/>
    <property type="evidence" value="ECO:0007669"/>
    <property type="project" value="UniProtKB-SubCell"/>
</dbReference>
<proteinExistence type="inferred from homology"/>
<dbReference type="PANTHER" id="PTHR22777">
    <property type="entry name" value="HEMOLYSIN-RELATED"/>
    <property type="match status" value="1"/>
</dbReference>
<reference evidence="12" key="1">
    <citation type="submission" date="2019-10" db="EMBL/GenBank/DDBJ databases">
        <title>Draft genome sequence of Panacibacter sp. KCS-6.</title>
        <authorList>
            <person name="Yim K.J."/>
        </authorList>
    </citation>
    <scope>NUCLEOTIDE SEQUENCE</scope>
    <source>
        <strain evidence="12">KCS-6</strain>
    </source>
</reference>
<evidence type="ECO:0000313" key="13">
    <source>
        <dbReference type="Proteomes" id="UP000598971"/>
    </source>
</evidence>
<dbReference type="Gene3D" id="3.10.580.10">
    <property type="entry name" value="CBS-domain"/>
    <property type="match status" value="1"/>
</dbReference>
<keyword evidence="6 10" id="KW-1133">Transmembrane helix</keyword>
<evidence type="ECO:0000256" key="6">
    <source>
        <dbReference type="ARBA" id="ARBA00022989"/>
    </source>
</evidence>
<evidence type="ECO:0000256" key="9">
    <source>
        <dbReference type="PROSITE-ProRule" id="PRU00703"/>
    </source>
</evidence>
<feature type="transmembrane region" description="Helical" evidence="10">
    <location>
        <begin position="37"/>
        <end position="62"/>
    </location>
</feature>
<dbReference type="SUPFAM" id="SSF54631">
    <property type="entry name" value="CBS-domain pair"/>
    <property type="match status" value="1"/>
</dbReference>
<evidence type="ECO:0000256" key="10">
    <source>
        <dbReference type="SAM" id="Phobius"/>
    </source>
</evidence>
<feature type="domain" description="CBS" evidence="11">
    <location>
        <begin position="241"/>
        <end position="300"/>
    </location>
</feature>
<evidence type="ECO:0000256" key="7">
    <source>
        <dbReference type="ARBA" id="ARBA00023122"/>
    </source>
</evidence>
<name>A0A8J8FGA1_9BACT</name>
<evidence type="ECO:0000256" key="4">
    <source>
        <dbReference type="ARBA" id="ARBA00022692"/>
    </source>
</evidence>
<feature type="transmembrane region" description="Helical" evidence="10">
    <location>
        <begin position="130"/>
        <end position="149"/>
    </location>
</feature>
<dbReference type="Proteomes" id="UP000598971">
    <property type="component" value="Unassembled WGS sequence"/>
</dbReference>
<evidence type="ECO:0000313" key="12">
    <source>
        <dbReference type="EMBL" id="NNV57085.1"/>
    </source>
</evidence>
<evidence type="ECO:0000256" key="2">
    <source>
        <dbReference type="ARBA" id="ARBA00006337"/>
    </source>
</evidence>
<dbReference type="InterPro" id="IPR000644">
    <property type="entry name" value="CBS_dom"/>
</dbReference>
<keyword evidence="5" id="KW-0677">Repeat</keyword>
<dbReference type="InterPro" id="IPR002550">
    <property type="entry name" value="CNNM"/>
</dbReference>
<dbReference type="InterPro" id="IPR016169">
    <property type="entry name" value="FAD-bd_PCMH_sub2"/>
</dbReference>